<dbReference type="InterPro" id="IPR014284">
    <property type="entry name" value="RNA_pol_sigma-70_dom"/>
</dbReference>
<comment type="similarity">
    <text evidence="1">Belongs to the sigma-70 factor family. ECF subfamily.</text>
</comment>
<dbReference type="Pfam" id="PF08281">
    <property type="entry name" value="Sigma70_r4_2"/>
    <property type="match status" value="1"/>
</dbReference>
<dbReference type="InterPro" id="IPR013325">
    <property type="entry name" value="RNA_pol_sigma_r2"/>
</dbReference>
<dbReference type="EMBL" id="JBHUIO010000019">
    <property type="protein sequence ID" value="MFD2172198.1"/>
    <property type="molecule type" value="Genomic_DNA"/>
</dbReference>
<evidence type="ECO:0000313" key="7">
    <source>
        <dbReference type="EMBL" id="MFD2172198.1"/>
    </source>
</evidence>
<name>A0ABW5A481_9BACL</name>
<dbReference type="Gene3D" id="1.10.10.10">
    <property type="entry name" value="Winged helix-like DNA-binding domain superfamily/Winged helix DNA-binding domain"/>
    <property type="match status" value="1"/>
</dbReference>
<feature type="domain" description="RNA polymerase sigma-70 region 2" evidence="5">
    <location>
        <begin position="24"/>
        <end position="91"/>
    </location>
</feature>
<dbReference type="RefSeq" id="WP_386049587.1">
    <property type="nucleotide sequence ID" value="NZ_JBHUIO010000019.1"/>
</dbReference>
<dbReference type="InterPro" id="IPR013249">
    <property type="entry name" value="RNA_pol_sigma70_r4_t2"/>
</dbReference>
<dbReference type="Pfam" id="PF04542">
    <property type="entry name" value="Sigma70_r2"/>
    <property type="match status" value="1"/>
</dbReference>
<evidence type="ECO:0000256" key="1">
    <source>
        <dbReference type="ARBA" id="ARBA00010641"/>
    </source>
</evidence>
<dbReference type="InterPro" id="IPR013324">
    <property type="entry name" value="RNA_pol_sigma_r3/r4-like"/>
</dbReference>
<dbReference type="Gene3D" id="1.10.1740.10">
    <property type="match status" value="1"/>
</dbReference>
<keyword evidence="3" id="KW-0731">Sigma factor</keyword>
<evidence type="ECO:0000256" key="3">
    <source>
        <dbReference type="ARBA" id="ARBA00023082"/>
    </source>
</evidence>
<keyword evidence="8" id="KW-1185">Reference proteome</keyword>
<dbReference type="PANTHER" id="PTHR43133">
    <property type="entry name" value="RNA POLYMERASE ECF-TYPE SIGMA FACTO"/>
    <property type="match status" value="1"/>
</dbReference>
<keyword evidence="2" id="KW-0805">Transcription regulation</keyword>
<proteinExistence type="inferred from homology"/>
<dbReference type="InterPro" id="IPR036388">
    <property type="entry name" value="WH-like_DNA-bd_sf"/>
</dbReference>
<protein>
    <submittedName>
        <fullName evidence="7">RNA polymerase sigma factor SigY</fullName>
    </submittedName>
</protein>
<evidence type="ECO:0000256" key="4">
    <source>
        <dbReference type="ARBA" id="ARBA00023163"/>
    </source>
</evidence>
<gene>
    <name evidence="7" type="primary">sigY</name>
    <name evidence="7" type="ORF">ACFSOY_19820</name>
</gene>
<dbReference type="Proteomes" id="UP001597343">
    <property type="component" value="Unassembled WGS sequence"/>
</dbReference>
<dbReference type="PANTHER" id="PTHR43133:SF60">
    <property type="entry name" value="RNA POLYMERASE SIGMA FACTOR SIGV"/>
    <property type="match status" value="1"/>
</dbReference>
<evidence type="ECO:0000259" key="5">
    <source>
        <dbReference type="Pfam" id="PF04542"/>
    </source>
</evidence>
<evidence type="ECO:0000313" key="8">
    <source>
        <dbReference type="Proteomes" id="UP001597343"/>
    </source>
</evidence>
<accession>A0ABW5A481</accession>
<comment type="caution">
    <text evidence="7">The sequence shown here is derived from an EMBL/GenBank/DDBJ whole genome shotgun (WGS) entry which is preliminary data.</text>
</comment>
<evidence type="ECO:0000259" key="6">
    <source>
        <dbReference type="Pfam" id="PF08281"/>
    </source>
</evidence>
<organism evidence="7 8">
    <name type="scientific">Tumebacillus lipolyticus</name>
    <dbReference type="NCBI Taxonomy" id="1280370"/>
    <lineage>
        <taxon>Bacteria</taxon>
        <taxon>Bacillati</taxon>
        <taxon>Bacillota</taxon>
        <taxon>Bacilli</taxon>
        <taxon>Bacillales</taxon>
        <taxon>Alicyclobacillaceae</taxon>
        <taxon>Tumebacillus</taxon>
    </lineage>
</organism>
<sequence>MEEKDEQDLILQAKQGDTMALSLLMQKHYSFLVKYLIKVTLNPSLAEDLTQETMIRCIEKIHLYNSTSKFSSWLITIATNLYIDDLRKKKRERNWQEQEQALRKMRWQAARSQEEWPLVLDALGHLSEEVRMPIILKHYYGYSYEEIGNILNLAIGTVKSRIHNGIKSLRKELSPDER</sequence>
<evidence type="ECO:0000256" key="2">
    <source>
        <dbReference type="ARBA" id="ARBA00023015"/>
    </source>
</evidence>
<dbReference type="NCBIfam" id="TIGR02937">
    <property type="entry name" value="sigma70-ECF"/>
    <property type="match status" value="1"/>
</dbReference>
<dbReference type="InterPro" id="IPR007627">
    <property type="entry name" value="RNA_pol_sigma70_r2"/>
</dbReference>
<dbReference type="SUPFAM" id="SSF88946">
    <property type="entry name" value="Sigma2 domain of RNA polymerase sigma factors"/>
    <property type="match status" value="1"/>
</dbReference>
<keyword evidence="4" id="KW-0804">Transcription</keyword>
<dbReference type="InterPro" id="IPR039425">
    <property type="entry name" value="RNA_pol_sigma-70-like"/>
</dbReference>
<dbReference type="NCBIfam" id="NF007216">
    <property type="entry name" value="PRK09638.1"/>
    <property type="match status" value="1"/>
</dbReference>
<reference evidence="8" key="1">
    <citation type="journal article" date="2019" name="Int. J. Syst. Evol. Microbiol.">
        <title>The Global Catalogue of Microorganisms (GCM) 10K type strain sequencing project: providing services to taxonomists for standard genome sequencing and annotation.</title>
        <authorList>
            <consortium name="The Broad Institute Genomics Platform"/>
            <consortium name="The Broad Institute Genome Sequencing Center for Infectious Disease"/>
            <person name="Wu L."/>
            <person name="Ma J."/>
        </authorList>
    </citation>
    <scope>NUCLEOTIDE SEQUENCE [LARGE SCALE GENOMIC DNA]</scope>
    <source>
        <strain evidence="8">CGMCC 1.13574</strain>
    </source>
</reference>
<dbReference type="SUPFAM" id="SSF88659">
    <property type="entry name" value="Sigma3 and sigma4 domains of RNA polymerase sigma factors"/>
    <property type="match status" value="1"/>
</dbReference>
<feature type="domain" description="RNA polymerase sigma factor 70 region 4 type 2" evidence="6">
    <location>
        <begin position="119"/>
        <end position="169"/>
    </location>
</feature>
<dbReference type="CDD" id="cd06171">
    <property type="entry name" value="Sigma70_r4"/>
    <property type="match status" value="1"/>
</dbReference>